<protein>
    <submittedName>
        <fullName evidence="3">DNA-binding protein</fullName>
    </submittedName>
</protein>
<organism evidence="3 4">
    <name type="scientific">Tersicoccus phoenicis</name>
    <dbReference type="NCBI Taxonomy" id="554083"/>
    <lineage>
        <taxon>Bacteria</taxon>
        <taxon>Bacillati</taxon>
        <taxon>Actinomycetota</taxon>
        <taxon>Actinomycetes</taxon>
        <taxon>Micrococcales</taxon>
        <taxon>Micrococcaceae</taxon>
        <taxon>Tersicoccus</taxon>
    </lineage>
</organism>
<evidence type="ECO:0000313" key="4">
    <source>
        <dbReference type="Proteomes" id="UP000187085"/>
    </source>
</evidence>
<dbReference type="OrthoDB" id="3784042at2"/>
<comment type="caution">
    <text evidence="3">The sequence shown here is derived from an EMBL/GenBank/DDBJ whole genome shotgun (WGS) entry which is preliminary data.</text>
</comment>
<feature type="domain" description="DNA-binding protein Rv2175c wHTH" evidence="2">
    <location>
        <begin position="17"/>
        <end position="64"/>
    </location>
</feature>
<dbReference type="STRING" id="554083.BKD30_08955"/>
<gene>
    <name evidence="3" type="ORF">BKD30_08955</name>
</gene>
<keyword evidence="3" id="KW-0238">DNA-binding</keyword>
<dbReference type="GO" id="GO:0003677">
    <property type="term" value="F:DNA binding"/>
    <property type="evidence" value="ECO:0007669"/>
    <property type="project" value="UniProtKB-KW"/>
</dbReference>
<keyword evidence="4" id="KW-1185">Reference proteome</keyword>
<dbReference type="RefSeq" id="WP_076704146.1">
    <property type="nucleotide sequence ID" value="NZ_MRDE01000063.1"/>
</dbReference>
<feature type="domain" description="Rv2175c C-terminal" evidence="1">
    <location>
        <begin position="70"/>
        <end position="125"/>
    </location>
</feature>
<dbReference type="EMBL" id="MRDE01000063">
    <property type="protein sequence ID" value="OMH24287.1"/>
    <property type="molecule type" value="Genomic_DNA"/>
</dbReference>
<dbReference type="Pfam" id="PF21531">
    <property type="entry name" value="Rv2175c_wHTH"/>
    <property type="match status" value="1"/>
</dbReference>
<evidence type="ECO:0000313" key="3">
    <source>
        <dbReference type="EMBL" id="OMH24287.1"/>
    </source>
</evidence>
<dbReference type="AlphaFoldDB" id="A0A1R1L9T2"/>
<dbReference type="InterPro" id="IPR041098">
    <property type="entry name" value="Rv2175c_C"/>
</dbReference>
<name>A0A1R1L9T2_9MICC</name>
<proteinExistence type="predicted"/>
<accession>A0A1R1L9T2</accession>
<dbReference type="Pfam" id="PF18367">
    <property type="entry name" value="Rv2175c_C"/>
    <property type="match status" value="1"/>
</dbReference>
<dbReference type="InterPro" id="IPR048576">
    <property type="entry name" value="Rv2175c_wHTH"/>
</dbReference>
<reference evidence="3 4" key="1">
    <citation type="submission" date="2016-12" db="EMBL/GenBank/DDBJ databases">
        <title>Draft genome of Tersicoccus phoenicis 1P05MA.</title>
        <authorList>
            <person name="Nakajima Y."/>
            <person name="Yoshizawa S."/>
            <person name="Nakamura K."/>
            <person name="Ogura Y."/>
            <person name="Hayashi T."/>
            <person name="Kogure K."/>
        </authorList>
    </citation>
    <scope>NUCLEOTIDE SEQUENCE [LARGE SCALE GENOMIC DNA]</scope>
    <source>
        <strain evidence="3 4">1p05MA</strain>
    </source>
</reference>
<evidence type="ECO:0000259" key="1">
    <source>
        <dbReference type="Pfam" id="PF18367"/>
    </source>
</evidence>
<evidence type="ECO:0000259" key="2">
    <source>
        <dbReference type="Pfam" id="PF21531"/>
    </source>
</evidence>
<sequence length="126" mass="13851">MTGTNATPESDSLTDLVGDWLPLPDAAERLDLQVTKVHRLIDDGTLLALRVGEPPVRSVPAAFLTEDGPVDSLRGTISVLRDAGFSDDEALRWLFTFDESLPGRPIDALRTGRKTEIRRRAQALAW</sequence>
<dbReference type="Proteomes" id="UP000187085">
    <property type="component" value="Unassembled WGS sequence"/>
</dbReference>